<dbReference type="InterPro" id="IPR000731">
    <property type="entry name" value="SSD"/>
</dbReference>
<dbReference type="InterPro" id="IPR004869">
    <property type="entry name" value="MMPL_dom"/>
</dbReference>
<dbReference type="GO" id="GO:0045879">
    <property type="term" value="P:negative regulation of smoothened signaling pathway"/>
    <property type="evidence" value="ECO:0007669"/>
    <property type="project" value="TreeGrafter"/>
</dbReference>
<name>A0A0U2VXF0_TERTR</name>
<protein>
    <submittedName>
        <fullName evidence="11">Patched</fullName>
    </submittedName>
</protein>
<keyword evidence="7" id="KW-0325">Glycoprotein</keyword>
<evidence type="ECO:0000256" key="3">
    <source>
        <dbReference type="ARBA" id="ARBA00022692"/>
    </source>
</evidence>
<accession>A0A0U2VXF0</accession>
<feature type="domain" description="SSD" evidence="10">
    <location>
        <begin position="456"/>
        <end position="617"/>
    </location>
</feature>
<comment type="similarity">
    <text evidence="2">Belongs to the patched family.</text>
</comment>
<dbReference type="InterPro" id="IPR004766">
    <property type="entry name" value="TM_rcpt_patched"/>
</dbReference>
<feature type="transmembrane region" description="Helical" evidence="9">
    <location>
        <begin position="1047"/>
        <end position="1066"/>
    </location>
</feature>
<dbReference type="PANTHER" id="PTHR46022">
    <property type="entry name" value="PROTEIN PATCHED"/>
    <property type="match status" value="1"/>
</dbReference>
<dbReference type="SUPFAM" id="SSF82866">
    <property type="entry name" value="Multidrug efflux transporter AcrB transmembrane domain"/>
    <property type="match status" value="2"/>
</dbReference>
<evidence type="ECO:0000259" key="10">
    <source>
        <dbReference type="PROSITE" id="PS50156"/>
    </source>
</evidence>
<keyword evidence="3 9" id="KW-0812">Transmembrane</keyword>
<dbReference type="PANTHER" id="PTHR46022:SF1">
    <property type="entry name" value="PROTEIN PATCHED"/>
    <property type="match status" value="1"/>
</dbReference>
<keyword evidence="6" id="KW-0675">Receptor</keyword>
<reference evidence="11" key="1">
    <citation type="submission" date="2015-07" db="EMBL/GenBank/DDBJ databases">
        <title>Expression of segment polarity genes in brachiopod larvae.</title>
        <authorList>
            <person name="Vellutini B.C."/>
            <person name="Hejnol A."/>
        </authorList>
    </citation>
    <scope>NUCLEOTIDE SEQUENCE</scope>
</reference>
<feature type="region of interest" description="Disordered" evidence="8">
    <location>
        <begin position="644"/>
        <end position="692"/>
    </location>
</feature>
<feature type="transmembrane region" description="Helical" evidence="9">
    <location>
        <begin position="1143"/>
        <end position="1164"/>
    </location>
</feature>
<feature type="transmembrane region" description="Helical" evidence="9">
    <location>
        <begin position="1072"/>
        <end position="1092"/>
    </location>
</feature>
<keyword evidence="4 9" id="KW-1133">Transmembrane helix</keyword>
<feature type="transmembrane region" description="Helical" evidence="9">
    <location>
        <begin position="1176"/>
        <end position="1199"/>
    </location>
</feature>
<feature type="transmembrane region" description="Helical" evidence="9">
    <location>
        <begin position="488"/>
        <end position="512"/>
    </location>
</feature>
<dbReference type="GO" id="GO:0097108">
    <property type="term" value="F:hedgehog family protein binding"/>
    <property type="evidence" value="ECO:0007669"/>
    <property type="project" value="TreeGrafter"/>
</dbReference>
<evidence type="ECO:0000256" key="6">
    <source>
        <dbReference type="ARBA" id="ARBA00023170"/>
    </source>
</evidence>
<comment type="subcellular location">
    <subcellularLocation>
        <location evidence="1">Membrane</location>
        <topology evidence="1">Multi-pass membrane protein</topology>
    </subcellularLocation>
</comment>
<evidence type="ECO:0000256" key="2">
    <source>
        <dbReference type="ARBA" id="ARBA00005585"/>
    </source>
</evidence>
<evidence type="ECO:0000256" key="7">
    <source>
        <dbReference type="ARBA" id="ARBA00023180"/>
    </source>
</evidence>
<dbReference type="FunFam" id="1.20.1640.10:FF:000048">
    <property type="entry name" value="protein patched homolog 1 isoform X2"/>
    <property type="match status" value="1"/>
</dbReference>
<feature type="transmembrane region" description="Helical" evidence="9">
    <location>
        <begin position="1104"/>
        <end position="1123"/>
    </location>
</feature>
<feature type="non-terminal residue" evidence="11">
    <location>
        <position position="1"/>
    </location>
</feature>
<feature type="region of interest" description="Disordered" evidence="8">
    <location>
        <begin position="704"/>
        <end position="734"/>
    </location>
</feature>
<dbReference type="EMBL" id="KT253959">
    <property type="protein sequence ID" value="ALS19763.1"/>
    <property type="molecule type" value="mRNA"/>
</dbReference>
<feature type="region of interest" description="Disordered" evidence="8">
    <location>
        <begin position="1320"/>
        <end position="1355"/>
    </location>
</feature>
<evidence type="ECO:0000256" key="5">
    <source>
        <dbReference type="ARBA" id="ARBA00023136"/>
    </source>
</evidence>
<keyword evidence="5 9" id="KW-0472">Membrane</keyword>
<evidence type="ECO:0000256" key="4">
    <source>
        <dbReference type="ARBA" id="ARBA00022989"/>
    </source>
</evidence>
<feature type="compositionally biased region" description="Polar residues" evidence="8">
    <location>
        <begin position="682"/>
        <end position="692"/>
    </location>
</feature>
<evidence type="ECO:0000256" key="9">
    <source>
        <dbReference type="SAM" id="Phobius"/>
    </source>
</evidence>
<gene>
    <name evidence="11" type="primary">ptc</name>
</gene>
<dbReference type="Gene3D" id="1.20.1640.10">
    <property type="entry name" value="Multidrug efflux transporter AcrB transmembrane domain"/>
    <property type="match status" value="2"/>
</dbReference>
<feature type="transmembrane region" description="Helical" evidence="9">
    <location>
        <begin position="592"/>
        <end position="615"/>
    </location>
</feature>
<dbReference type="InterPro" id="IPR053958">
    <property type="entry name" value="HMGCR/SNAP/NPC1-like_SSD"/>
</dbReference>
<feature type="compositionally biased region" description="Polar residues" evidence="8">
    <location>
        <begin position="708"/>
        <end position="732"/>
    </location>
</feature>
<dbReference type="GO" id="GO:0008158">
    <property type="term" value="F:hedgehog receptor activity"/>
    <property type="evidence" value="ECO:0007669"/>
    <property type="project" value="InterPro"/>
</dbReference>
<dbReference type="GO" id="GO:0005886">
    <property type="term" value="C:plasma membrane"/>
    <property type="evidence" value="ECO:0007669"/>
    <property type="project" value="TreeGrafter"/>
</dbReference>
<evidence type="ECO:0000256" key="8">
    <source>
        <dbReference type="SAM" id="MobiDB-lite"/>
    </source>
</evidence>
<evidence type="ECO:0000256" key="1">
    <source>
        <dbReference type="ARBA" id="ARBA00004141"/>
    </source>
</evidence>
<feature type="region of interest" description="Disordered" evidence="8">
    <location>
        <begin position="1207"/>
        <end position="1246"/>
    </location>
</feature>
<feature type="compositionally biased region" description="Basic and acidic residues" evidence="8">
    <location>
        <begin position="1338"/>
        <end position="1355"/>
    </location>
</feature>
<evidence type="ECO:0000313" key="11">
    <source>
        <dbReference type="EMBL" id="ALS19763.1"/>
    </source>
</evidence>
<dbReference type="NCBIfam" id="TIGR00918">
    <property type="entry name" value="2A060602"/>
    <property type="match status" value="1"/>
</dbReference>
<dbReference type="Pfam" id="PF12349">
    <property type="entry name" value="Sterol-sensing"/>
    <property type="match status" value="1"/>
</dbReference>
<sequence length="1355" mass="150804">ELKPTTHRQRCFFQGVDFTTFYERSEGDPMDIGTHPAFRHSEATAMTVPKNRESTTQDSDLYTRTSWVDATVAYKQIKKGKAYGNTCALWLRGNLQEKLYFLGCGIQTHCGKILILGLILLSCCCVGLKMATMETSVEKLWVEEGGRLEKELQYTKDILGEGSQSSSEIVIQTPSSHGNNILSQQSLLLHLQALLTATKVTVNKFGITWKLKEICSSFSFPKIEDGLFDSILPHLVPCLIVSPLDCFWEGSKVLGPDVPVYVPWILGQSQYLTWTSLNPMKLINEFKMVYPNLDEIEDLLTRAGITDGYQSKPCLNPLDPECPSTAPNKASGEVPDIGAMLTGGCSGFASKYMQWNEKMIVGGLTKNKTGHITRAEALQSIVQLMGESELYELYKDDYKVVSLDWTQEKAKEIIQTWQRKFVDHVNKVQNETEGDKINSFSVISLSDILEQFSQISVIRVALGYILMLVYACISLLKWSDAVSSQGGIGVAGVILVALSVAAGLGMCCVFGIKFNASTTQIIPFLALGLGVDDMFLIAHTFAEFASKGGIPYEEQTGEALKRTGVTVLLTSTSNACAFFLASIIPIPALKAFTLQAAILIIFNCVTILVIFPAIISLDLIRRDNQLVDVFCCFTGSSNRVVTLQRPDSRDSHDSYSSQESGRVSPPPYSTTRETSPPPAYSNPGQMQQTITHTVPGGDSAVTILAPPQSDSPITRRTSLTSVSPSIASSRQHLTQDENTCRQRLLRSKRECCNLSLTWFARTWYGPYLEKTSTKVLVVCLFSILLGTSIWGTTKVKNGLDLTDVVPKGTSEYEFLDAQSKYFGFYFMYVVTKDAEYPEQQKSLHDLHKSFIKVKKIIKRDDGSLPDPWLELFRQWLYDLQQAFDRDWQKGAIYQNGWHDNATDEGILGYKLLVQTGDIDDPMNSEQVPVTKLVDSMGIINQRAFYNYLTAWVSYDSLSYAASQANIHPTPKEVNTDIRDKDTKIPKSQPITYAQLPFFLSDMVETEEITNTIEHIRSICERYEARGMPSYPSGVPFTFWEQYINLRFFLMLALICVLAVIFVVITLTLMNPWAAFVVVAVLAMTVVELFGFMGHVGIKLSAFPAVILIVAVGIGIEFTLHITMGFLTSIGSRNKRMRMSLEHMFAPVVHGAVSTMLGVVMLVGAEFDFIIKYFFNVLAVLIVLGVLNGLVLLPVLLSILGPPGEVVPKDNPDRISTPSPEPSPKLERRTRGRSNSRRVYPRMPSDISLSTITEEPTQYSSHEIIVQPEVTIETTTIPSSTHYFNSYKHSNPSSLSSSNHHITTVKTKATVTVEVHTPHMLPGAVVDHPNNYKSKRRKPIDTDTKCTSDREDTDKS</sequence>
<dbReference type="PROSITE" id="PS50156">
    <property type="entry name" value="SSD"/>
    <property type="match status" value="1"/>
</dbReference>
<feature type="transmembrane region" description="Helical" evidence="9">
    <location>
        <begin position="457"/>
        <end position="476"/>
    </location>
</feature>
<organism evidence="11">
    <name type="scientific">Terebratalia transversa</name>
    <name type="common">Transverse lampshell</name>
    <dbReference type="NCBI Taxonomy" id="34513"/>
    <lineage>
        <taxon>Eukaryota</taxon>
        <taxon>Metazoa</taxon>
        <taxon>Spiralia</taxon>
        <taxon>Lophotrochozoa</taxon>
        <taxon>Brachiopoda</taxon>
        <taxon>Rhynchonelliformea</taxon>
        <taxon>Rhynchonellata</taxon>
        <taxon>Terebratellidina</taxon>
        <taxon>Laqueoidea</taxon>
        <taxon>Laqueidae</taxon>
        <taxon>Terebratalia</taxon>
    </lineage>
</organism>
<feature type="transmembrane region" description="Helical" evidence="9">
    <location>
        <begin position="565"/>
        <end position="586"/>
    </location>
</feature>
<proteinExistence type="evidence at transcript level"/>
<feature type="compositionally biased region" description="Basic residues" evidence="8">
    <location>
        <begin position="1229"/>
        <end position="1239"/>
    </location>
</feature>
<dbReference type="GO" id="GO:0005119">
    <property type="term" value="F:smoothened binding"/>
    <property type="evidence" value="ECO:0007669"/>
    <property type="project" value="TreeGrafter"/>
</dbReference>
<dbReference type="Pfam" id="PF03176">
    <property type="entry name" value="MMPL"/>
    <property type="match status" value="1"/>
</dbReference>